<gene>
    <name evidence="2" type="ORF">CCAX7_12490</name>
</gene>
<keyword evidence="3" id="KW-1185">Reference proteome</keyword>
<accession>A0A9N7L1N2</accession>
<sequence length="251" mass="28162">MERELLGPTPRRIERKTPSGAGCLYVFLALYVVIGIGLLAMAVMKTMIVYHGVAMPAVATTREDNSDSESSSYSVDYIYEYHNITYSGNSQISKEDYAGMEPGRPLTVRALASAPGYFPVLQEFSTDEPAFFWMAWCGAVLWWACAPLIVWSAFLWPRTVRRILREGVPIAARVTDKKMNTSDDVTWRSVHYEFTPLPSTRPPVTGKISVDESQWDKLSIGGALTVIYDPARPKQHVVYRLASYRVVGNPR</sequence>
<keyword evidence="1" id="KW-0472">Membrane</keyword>
<evidence type="ECO:0000256" key="1">
    <source>
        <dbReference type="SAM" id="Phobius"/>
    </source>
</evidence>
<feature type="transmembrane region" description="Helical" evidence="1">
    <location>
        <begin position="130"/>
        <end position="156"/>
    </location>
</feature>
<dbReference type="AlphaFoldDB" id="A0A9N7L1N2"/>
<protein>
    <recommendedName>
        <fullName evidence="4">DUF3592 domain-containing protein</fullName>
    </recommendedName>
</protein>
<proteinExistence type="predicted"/>
<dbReference type="Proteomes" id="UP000287394">
    <property type="component" value="Chromosome"/>
</dbReference>
<keyword evidence="1" id="KW-1133">Transmembrane helix</keyword>
<dbReference type="KEGG" id="ccot:CCAX7_12490"/>
<name>A0A9N7L1N2_9BACT</name>
<keyword evidence="1" id="KW-0812">Transmembrane</keyword>
<evidence type="ECO:0008006" key="4">
    <source>
        <dbReference type="Google" id="ProtNLM"/>
    </source>
</evidence>
<feature type="transmembrane region" description="Helical" evidence="1">
    <location>
        <begin position="21"/>
        <end position="44"/>
    </location>
</feature>
<reference evidence="2 3" key="1">
    <citation type="journal article" date="2019" name="Int. J. Syst. Evol. Microbiol.">
        <title>Capsulimonas corticalis gen. nov., sp. nov., an aerobic capsulated bacterium, of a novel bacterial order, Capsulimonadales ord. nov., of the class Armatimonadia of the phylum Armatimonadetes.</title>
        <authorList>
            <person name="Li J."/>
            <person name="Kudo C."/>
            <person name="Tonouchi A."/>
        </authorList>
    </citation>
    <scope>NUCLEOTIDE SEQUENCE [LARGE SCALE GENOMIC DNA]</scope>
    <source>
        <strain evidence="2 3">AX-7</strain>
    </source>
</reference>
<dbReference type="EMBL" id="AP025739">
    <property type="protein sequence ID" value="BDI29198.1"/>
    <property type="molecule type" value="Genomic_DNA"/>
</dbReference>
<evidence type="ECO:0000313" key="3">
    <source>
        <dbReference type="Proteomes" id="UP000287394"/>
    </source>
</evidence>
<organism evidence="2 3">
    <name type="scientific">Capsulimonas corticalis</name>
    <dbReference type="NCBI Taxonomy" id="2219043"/>
    <lineage>
        <taxon>Bacteria</taxon>
        <taxon>Bacillati</taxon>
        <taxon>Armatimonadota</taxon>
        <taxon>Armatimonadia</taxon>
        <taxon>Capsulimonadales</taxon>
        <taxon>Capsulimonadaceae</taxon>
        <taxon>Capsulimonas</taxon>
    </lineage>
</organism>
<evidence type="ECO:0000313" key="2">
    <source>
        <dbReference type="EMBL" id="BDI29198.1"/>
    </source>
</evidence>